<reference evidence="2 3" key="1">
    <citation type="journal article" date="2018" name="BMC Genomics">
        <title>Comparative genome analyses reveal sequence features reflecting distinct modes of host-adaptation between dicot and monocot powdery mildew.</title>
        <authorList>
            <person name="Wu Y."/>
            <person name="Ma X."/>
            <person name="Pan Z."/>
            <person name="Kale S.D."/>
            <person name="Song Y."/>
            <person name="King H."/>
            <person name="Zhang Q."/>
            <person name="Presley C."/>
            <person name="Deng X."/>
            <person name="Wei C.I."/>
            <person name="Xiao S."/>
        </authorList>
    </citation>
    <scope>NUCLEOTIDE SEQUENCE [LARGE SCALE GENOMIC DNA]</scope>
    <source>
        <strain evidence="2">UMSG2</strain>
    </source>
</reference>
<comment type="caution">
    <text evidence="2">The sequence shown here is derived from an EMBL/GenBank/DDBJ whole genome shotgun (WGS) entry which is preliminary data.</text>
</comment>
<dbReference type="EMBL" id="MCFK01005738">
    <property type="protein sequence ID" value="RKF59781.1"/>
    <property type="molecule type" value="Genomic_DNA"/>
</dbReference>
<gene>
    <name evidence="2" type="ORF">OnM2_057055</name>
</gene>
<dbReference type="Proteomes" id="UP000286134">
    <property type="component" value="Unassembled WGS sequence"/>
</dbReference>
<feature type="compositionally biased region" description="Polar residues" evidence="1">
    <location>
        <begin position="63"/>
        <end position="82"/>
    </location>
</feature>
<sequence>MLLIILQNKSLMYLGVTIYGKNHLVCDISVEQEIRTIHIRIKLASISRFELSLLEHPSPSSSVNICPSRQSQSASLDSGRENISSIGGGASVITLISSSSSSSSAKIKNFFRYSLSSACVNKGGDSQNSSSWVFSHRGFSNS</sequence>
<feature type="region of interest" description="Disordered" evidence="1">
    <location>
        <begin position="58"/>
        <end position="82"/>
    </location>
</feature>
<evidence type="ECO:0000256" key="1">
    <source>
        <dbReference type="SAM" id="MobiDB-lite"/>
    </source>
</evidence>
<organism evidence="2 3">
    <name type="scientific">Erysiphe neolycopersici</name>
    <dbReference type="NCBI Taxonomy" id="212602"/>
    <lineage>
        <taxon>Eukaryota</taxon>
        <taxon>Fungi</taxon>
        <taxon>Dikarya</taxon>
        <taxon>Ascomycota</taxon>
        <taxon>Pezizomycotina</taxon>
        <taxon>Leotiomycetes</taxon>
        <taxon>Erysiphales</taxon>
        <taxon>Erysiphaceae</taxon>
        <taxon>Erysiphe</taxon>
    </lineage>
</organism>
<protein>
    <submittedName>
        <fullName evidence="2">Uncharacterized protein</fullName>
    </submittedName>
</protein>
<keyword evidence="3" id="KW-1185">Reference proteome</keyword>
<name>A0A420HQS5_9PEZI</name>
<evidence type="ECO:0000313" key="2">
    <source>
        <dbReference type="EMBL" id="RKF59781.1"/>
    </source>
</evidence>
<dbReference type="AlphaFoldDB" id="A0A420HQS5"/>
<evidence type="ECO:0000313" key="3">
    <source>
        <dbReference type="Proteomes" id="UP000286134"/>
    </source>
</evidence>
<proteinExistence type="predicted"/>
<accession>A0A420HQS5</accession>